<feature type="region of interest" description="Disordered" evidence="1">
    <location>
        <begin position="1"/>
        <end position="27"/>
    </location>
</feature>
<comment type="caution">
    <text evidence="2">The sequence shown here is derived from an EMBL/GenBank/DDBJ whole genome shotgun (WGS) entry which is preliminary data.</text>
</comment>
<dbReference type="Proteomes" id="UP000663865">
    <property type="component" value="Unassembled WGS sequence"/>
</dbReference>
<gene>
    <name evidence="2" type="ORF">KIK155_LOCUS18085</name>
    <name evidence="3" type="ORF">TOA249_LOCUS29718</name>
</gene>
<dbReference type="Proteomes" id="UP000663838">
    <property type="component" value="Unassembled WGS sequence"/>
</dbReference>
<evidence type="ECO:0000313" key="3">
    <source>
        <dbReference type="EMBL" id="CAF4887210.1"/>
    </source>
</evidence>
<evidence type="ECO:0000313" key="4">
    <source>
        <dbReference type="Proteomes" id="UP000663865"/>
    </source>
</evidence>
<dbReference type="AlphaFoldDB" id="A0A818JGW2"/>
<accession>A0A818JGW2</accession>
<proteinExistence type="predicted"/>
<organism evidence="2 4">
    <name type="scientific">Rotaria socialis</name>
    <dbReference type="NCBI Taxonomy" id="392032"/>
    <lineage>
        <taxon>Eukaryota</taxon>
        <taxon>Metazoa</taxon>
        <taxon>Spiralia</taxon>
        <taxon>Gnathifera</taxon>
        <taxon>Rotifera</taxon>
        <taxon>Eurotatoria</taxon>
        <taxon>Bdelloidea</taxon>
        <taxon>Philodinida</taxon>
        <taxon>Philodinidae</taxon>
        <taxon>Rotaria</taxon>
    </lineage>
</organism>
<feature type="compositionally biased region" description="Acidic residues" evidence="1">
    <location>
        <begin position="1"/>
        <end position="12"/>
    </location>
</feature>
<evidence type="ECO:0000313" key="2">
    <source>
        <dbReference type="EMBL" id="CAF3543921.1"/>
    </source>
</evidence>
<evidence type="ECO:0000256" key="1">
    <source>
        <dbReference type="SAM" id="MobiDB-lite"/>
    </source>
</evidence>
<dbReference type="EMBL" id="CAJNYV010003210">
    <property type="protein sequence ID" value="CAF3543921.1"/>
    <property type="molecule type" value="Genomic_DNA"/>
</dbReference>
<sequence length="152" mass="17231">MSQAGVEDEENLPDNFTRKLNGRDDSNVLQHSNNQLNTLNTNNQTLHLTLRPQTLALTSVPNNIIITHPTLTKTHRTTNINSSSNYLGLNDNSITQDFSIVSNDTSVHNHRHGTIREQAEENYLKSAAKRQKLHENAMTQQEQYQPKDFIGL</sequence>
<reference evidence="2" key="1">
    <citation type="submission" date="2021-02" db="EMBL/GenBank/DDBJ databases">
        <authorList>
            <person name="Nowell W R."/>
        </authorList>
    </citation>
    <scope>NUCLEOTIDE SEQUENCE</scope>
</reference>
<dbReference type="EMBL" id="CAJOBS010004747">
    <property type="protein sequence ID" value="CAF4887210.1"/>
    <property type="molecule type" value="Genomic_DNA"/>
</dbReference>
<protein>
    <submittedName>
        <fullName evidence="2">Uncharacterized protein</fullName>
    </submittedName>
</protein>
<name>A0A818JGW2_9BILA</name>